<dbReference type="GO" id="GO:0004714">
    <property type="term" value="F:transmembrane receptor protein tyrosine kinase activity"/>
    <property type="evidence" value="ECO:0007669"/>
    <property type="project" value="InterPro"/>
</dbReference>
<dbReference type="InterPro" id="IPR017441">
    <property type="entry name" value="Protein_kinase_ATP_BS"/>
</dbReference>
<dbReference type="EMBL" id="CM010715">
    <property type="protein sequence ID" value="RZC47516.1"/>
    <property type="molecule type" value="Genomic_DNA"/>
</dbReference>
<feature type="region of interest" description="Disordered" evidence="2">
    <location>
        <begin position="317"/>
        <end position="347"/>
    </location>
</feature>
<dbReference type="Gene3D" id="3.30.200.20">
    <property type="entry name" value="Phosphorylase Kinase, domain 1"/>
    <property type="match status" value="1"/>
</dbReference>
<evidence type="ECO:0000256" key="3">
    <source>
        <dbReference type="SAM" id="Phobius"/>
    </source>
</evidence>
<proteinExistence type="predicted"/>
<dbReference type="PROSITE" id="PS00107">
    <property type="entry name" value="PROTEIN_KINASE_ATP"/>
    <property type="match status" value="1"/>
</dbReference>
<dbReference type="InterPro" id="IPR045272">
    <property type="entry name" value="ANXUR1/2-like"/>
</dbReference>
<evidence type="ECO:0000256" key="2">
    <source>
        <dbReference type="SAM" id="MobiDB-lite"/>
    </source>
</evidence>
<sequence length="442" mass="47899">MFHLIAFPWTGTETEATDDMTWESNFGSKYQASELTTSESYNASHQTCSVADVPYMTARFFKSDFTYSFPVGADEGRLNITFAPSSNYTNSYALVNGIEVMSMPDIYSSANGSAVIAGKNGVSLTIGNTTVLEKIVRLNVGGKKISPGADTGLFRSCISSYVAPESIHRTARTIQPNQNNNLTWVFSIDPGFHYLTVEYQADVIAWTGNAGNGIALYKDYVVRVPKRGPQVLYVQLQPNIASKRKYDGAILNGLEIFKANDTTGNLAGPNPLHTPVKQEIIPSKYLPAIFVGVIGGVAALYLLYVAVFVVFREEKQGDSGATGRPSLHGNSHPPIPGKKKATQGFASPISSDTCHHFSFAEITAATSNFDEALILGVGGFGKVYMGVIKNRTPKVVIKRGNPLSKQGVTELGFCDTKSQNISYSLSLLNSLNRENTYISIYG</sequence>
<evidence type="ECO:0000313" key="4">
    <source>
        <dbReference type="EMBL" id="RZC47516.1"/>
    </source>
</evidence>
<organism evidence="4 5">
    <name type="scientific">Papaver somniferum</name>
    <name type="common">Opium poppy</name>
    <dbReference type="NCBI Taxonomy" id="3469"/>
    <lineage>
        <taxon>Eukaryota</taxon>
        <taxon>Viridiplantae</taxon>
        <taxon>Streptophyta</taxon>
        <taxon>Embryophyta</taxon>
        <taxon>Tracheophyta</taxon>
        <taxon>Spermatophyta</taxon>
        <taxon>Magnoliopsida</taxon>
        <taxon>Ranunculales</taxon>
        <taxon>Papaveraceae</taxon>
        <taxon>Papaveroideae</taxon>
        <taxon>Papaver</taxon>
    </lineage>
</organism>
<keyword evidence="5" id="KW-1185">Reference proteome</keyword>
<keyword evidence="3" id="KW-0812">Transmembrane</keyword>
<feature type="binding site" evidence="1">
    <location>
        <position position="398"/>
    </location>
    <ligand>
        <name>ATP</name>
        <dbReference type="ChEBI" id="CHEBI:30616"/>
    </ligand>
</feature>
<keyword evidence="3" id="KW-1133">Transmembrane helix</keyword>
<evidence type="ECO:0008006" key="6">
    <source>
        <dbReference type="Google" id="ProtNLM"/>
    </source>
</evidence>
<dbReference type="Gramene" id="RZC47516">
    <property type="protein sequence ID" value="RZC47516"/>
    <property type="gene ID" value="C5167_040474"/>
</dbReference>
<dbReference type="AlphaFoldDB" id="A0A4Y7IHG8"/>
<dbReference type="Proteomes" id="UP000316621">
    <property type="component" value="Chromosome 1"/>
</dbReference>
<dbReference type="SUPFAM" id="SSF56112">
    <property type="entry name" value="Protein kinase-like (PK-like)"/>
    <property type="match status" value="1"/>
</dbReference>
<keyword evidence="1" id="KW-0067">ATP-binding</keyword>
<dbReference type="PANTHER" id="PTHR34590">
    <property type="entry name" value="OS03G0124300 PROTEIN-RELATED"/>
    <property type="match status" value="1"/>
</dbReference>
<dbReference type="GO" id="GO:0005524">
    <property type="term" value="F:ATP binding"/>
    <property type="evidence" value="ECO:0007669"/>
    <property type="project" value="UniProtKB-UniRule"/>
</dbReference>
<name>A0A4Y7IHG8_PAPSO</name>
<keyword evidence="3" id="KW-0472">Membrane</keyword>
<gene>
    <name evidence="4" type="ORF">C5167_040474</name>
</gene>
<evidence type="ECO:0000313" key="5">
    <source>
        <dbReference type="Proteomes" id="UP000316621"/>
    </source>
</evidence>
<feature type="transmembrane region" description="Helical" evidence="3">
    <location>
        <begin position="285"/>
        <end position="311"/>
    </location>
</feature>
<protein>
    <recommendedName>
        <fullName evidence="6">Malectin-like domain-containing protein</fullName>
    </recommendedName>
</protein>
<dbReference type="InterPro" id="IPR011009">
    <property type="entry name" value="Kinase-like_dom_sf"/>
</dbReference>
<keyword evidence="1" id="KW-0547">Nucleotide-binding</keyword>
<evidence type="ECO:0000256" key="1">
    <source>
        <dbReference type="PROSITE-ProRule" id="PRU10141"/>
    </source>
</evidence>
<dbReference type="OMA" id="RAGNEMK"/>
<accession>A0A4Y7IHG8</accession>
<dbReference type="PANTHER" id="PTHR34590:SF5">
    <property type="entry name" value="OS04G0586500 PROTEIN"/>
    <property type="match status" value="1"/>
</dbReference>
<reference evidence="4 5" key="1">
    <citation type="journal article" date="2018" name="Science">
        <title>The opium poppy genome and morphinan production.</title>
        <authorList>
            <person name="Guo L."/>
            <person name="Winzer T."/>
            <person name="Yang X."/>
            <person name="Li Y."/>
            <person name="Ning Z."/>
            <person name="He Z."/>
            <person name="Teodor R."/>
            <person name="Lu Y."/>
            <person name="Bowser T.A."/>
            <person name="Graham I.A."/>
            <person name="Ye K."/>
        </authorList>
    </citation>
    <scope>NUCLEOTIDE SEQUENCE [LARGE SCALE GENOMIC DNA]</scope>
    <source>
        <strain evidence="5">cv. HN1</strain>
        <tissue evidence="4">Leaves</tissue>
    </source>
</reference>